<dbReference type="AlphaFoldDB" id="A0A8X6XDG6"/>
<dbReference type="GO" id="GO:0020037">
    <property type="term" value="F:heme binding"/>
    <property type="evidence" value="ECO:0007669"/>
    <property type="project" value="InterPro"/>
</dbReference>
<keyword evidence="7" id="KW-0492">Microsome</keyword>
<gene>
    <name evidence="15" type="primary">CYP3A8</name>
    <name evidence="15" type="ORF">TNIN_496041</name>
</gene>
<dbReference type="EMBL" id="BMAV01007813">
    <property type="protein sequence ID" value="GFY50946.1"/>
    <property type="molecule type" value="Genomic_DNA"/>
</dbReference>
<keyword evidence="16" id="KW-1185">Reference proteome</keyword>
<evidence type="ECO:0000256" key="13">
    <source>
        <dbReference type="RuleBase" id="RU000461"/>
    </source>
</evidence>
<accession>A0A8X6XDG6</accession>
<dbReference type="CDD" id="cd11055">
    <property type="entry name" value="CYP3A-like"/>
    <property type="match status" value="1"/>
</dbReference>
<evidence type="ECO:0000256" key="4">
    <source>
        <dbReference type="ARBA" id="ARBA00010617"/>
    </source>
</evidence>
<evidence type="ECO:0000256" key="6">
    <source>
        <dbReference type="ARBA" id="ARBA00022723"/>
    </source>
</evidence>
<dbReference type="PROSITE" id="PS00086">
    <property type="entry name" value="CYTOCHROME_P450"/>
    <property type="match status" value="1"/>
</dbReference>
<keyword evidence="14" id="KW-1133">Transmembrane helix</keyword>
<evidence type="ECO:0000256" key="9">
    <source>
        <dbReference type="ARBA" id="ARBA00023004"/>
    </source>
</evidence>
<evidence type="ECO:0000256" key="10">
    <source>
        <dbReference type="ARBA" id="ARBA00023033"/>
    </source>
</evidence>
<evidence type="ECO:0000256" key="7">
    <source>
        <dbReference type="ARBA" id="ARBA00022848"/>
    </source>
</evidence>
<evidence type="ECO:0000313" key="16">
    <source>
        <dbReference type="Proteomes" id="UP000886998"/>
    </source>
</evidence>
<comment type="cofactor">
    <cofactor evidence="1 12">
        <name>heme</name>
        <dbReference type="ChEBI" id="CHEBI:30413"/>
    </cofactor>
</comment>
<keyword evidence="7" id="KW-0256">Endoplasmic reticulum</keyword>
<dbReference type="PRINTS" id="PR00463">
    <property type="entry name" value="EP450I"/>
</dbReference>
<name>A0A8X6XDG6_9ARAC</name>
<comment type="function">
    <text evidence="11">Cytochromes P450 are a group of heme-thiolate monooxygenases. They oxidize a variety of structurally unrelated compounds, including steroids, fatty acids, and xenobiotics.</text>
</comment>
<organism evidence="15 16">
    <name type="scientific">Trichonephila inaurata madagascariensis</name>
    <dbReference type="NCBI Taxonomy" id="2747483"/>
    <lineage>
        <taxon>Eukaryota</taxon>
        <taxon>Metazoa</taxon>
        <taxon>Ecdysozoa</taxon>
        <taxon>Arthropoda</taxon>
        <taxon>Chelicerata</taxon>
        <taxon>Arachnida</taxon>
        <taxon>Araneae</taxon>
        <taxon>Araneomorphae</taxon>
        <taxon>Entelegynae</taxon>
        <taxon>Araneoidea</taxon>
        <taxon>Nephilidae</taxon>
        <taxon>Trichonephila</taxon>
        <taxon>Trichonephila inaurata</taxon>
    </lineage>
</organism>
<protein>
    <submittedName>
        <fullName evidence="15">Cytochrome P450 3A8</fullName>
    </submittedName>
</protein>
<dbReference type="Proteomes" id="UP000886998">
    <property type="component" value="Unassembled WGS sequence"/>
</dbReference>
<dbReference type="PRINTS" id="PR00385">
    <property type="entry name" value="P450"/>
</dbReference>
<keyword evidence="5 12" id="KW-0349">Heme</keyword>
<evidence type="ECO:0000256" key="2">
    <source>
        <dbReference type="ARBA" id="ARBA00004174"/>
    </source>
</evidence>
<dbReference type="SUPFAM" id="SSF48264">
    <property type="entry name" value="Cytochrome P450"/>
    <property type="match status" value="1"/>
</dbReference>
<feature type="transmembrane region" description="Helical" evidence="14">
    <location>
        <begin position="237"/>
        <end position="255"/>
    </location>
</feature>
<dbReference type="InterPro" id="IPR036396">
    <property type="entry name" value="Cyt_P450_sf"/>
</dbReference>
<dbReference type="GO" id="GO:0005789">
    <property type="term" value="C:endoplasmic reticulum membrane"/>
    <property type="evidence" value="ECO:0007669"/>
    <property type="project" value="UniProtKB-SubCell"/>
</dbReference>
<keyword evidence="10 13" id="KW-0503">Monooxygenase</keyword>
<proteinExistence type="inferred from homology"/>
<evidence type="ECO:0000256" key="5">
    <source>
        <dbReference type="ARBA" id="ARBA00022617"/>
    </source>
</evidence>
<keyword evidence="9 12" id="KW-0408">Iron</keyword>
<dbReference type="GO" id="GO:0016705">
    <property type="term" value="F:oxidoreductase activity, acting on paired donors, with incorporation or reduction of molecular oxygen"/>
    <property type="evidence" value="ECO:0007669"/>
    <property type="project" value="InterPro"/>
</dbReference>
<feature type="binding site" description="axial binding residue" evidence="12">
    <location>
        <position position="479"/>
    </location>
    <ligand>
        <name>heme</name>
        <dbReference type="ChEBI" id="CHEBI:30413"/>
    </ligand>
    <ligandPart>
        <name>Fe</name>
        <dbReference type="ChEBI" id="CHEBI:18248"/>
    </ligandPart>
</feature>
<comment type="caution">
    <text evidence="15">The sequence shown here is derived from an EMBL/GenBank/DDBJ whole genome shotgun (WGS) entry which is preliminary data.</text>
</comment>
<dbReference type="PANTHER" id="PTHR24302">
    <property type="entry name" value="CYTOCHROME P450 FAMILY 3"/>
    <property type="match status" value="1"/>
</dbReference>
<evidence type="ECO:0000256" key="8">
    <source>
        <dbReference type="ARBA" id="ARBA00023002"/>
    </source>
</evidence>
<dbReference type="GO" id="GO:0005506">
    <property type="term" value="F:iron ion binding"/>
    <property type="evidence" value="ECO:0007669"/>
    <property type="project" value="InterPro"/>
</dbReference>
<reference evidence="15" key="1">
    <citation type="submission" date="2020-08" db="EMBL/GenBank/DDBJ databases">
        <title>Multicomponent nature underlies the extraordinary mechanical properties of spider dragline silk.</title>
        <authorList>
            <person name="Kono N."/>
            <person name="Nakamura H."/>
            <person name="Mori M."/>
            <person name="Yoshida Y."/>
            <person name="Ohtoshi R."/>
            <person name="Malay A.D."/>
            <person name="Moran D.A.P."/>
            <person name="Tomita M."/>
            <person name="Numata K."/>
            <person name="Arakawa K."/>
        </authorList>
    </citation>
    <scope>NUCLEOTIDE SEQUENCE</scope>
</reference>
<evidence type="ECO:0000256" key="12">
    <source>
        <dbReference type="PIRSR" id="PIRSR602401-1"/>
    </source>
</evidence>
<dbReference type="InterPro" id="IPR001128">
    <property type="entry name" value="Cyt_P450"/>
</dbReference>
<evidence type="ECO:0000256" key="14">
    <source>
        <dbReference type="SAM" id="Phobius"/>
    </source>
</evidence>
<dbReference type="Pfam" id="PF00067">
    <property type="entry name" value="p450"/>
    <property type="match status" value="1"/>
</dbReference>
<keyword evidence="6 12" id="KW-0479">Metal-binding</keyword>
<feature type="transmembrane region" description="Helical" evidence="14">
    <location>
        <begin position="6"/>
        <end position="22"/>
    </location>
</feature>
<dbReference type="FunFam" id="1.10.630.10:FF:000182">
    <property type="entry name" value="Cytochrome P450 3A4"/>
    <property type="match status" value="1"/>
</dbReference>
<evidence type="ECO:0000256" key="3">
    <source>
        <dbReference type="ARBA" id="ARBA00004406"/>
    </source>
</evidence>
<dbReference type="Gene3D" id="1.10.630.10">
    <property type="entry name" value="Cytochrome P450"/>
    <property type="match status" value="1"/>
</dbReference>
<keyword evidence="14" id="KW-0472">Membrane</keyword>
<dbReference type="GO" id="GO:0008395">
    <property type="term" value="F:steroid hydroxylase activity"/>
    <property type="evidence" value="ECO:0007669"/>
    <property type="project" value="TreeGrafter"/>
</dbReference>
<comment type="subcellular location">
    <subcellularLocation>
        <location evidence="3">Endoplasmic reticulum membrane</location>
        <topology evidence="3">Peripheral membrane protein</topology>
    </subcellularLocation>
    <subcellularLocation>
        <location evidence="2">Microsome membrane</location>
        <topology evidence="2">Peripheral membrane protein</topology>
    </subcellularLocation>
</comment>
<dbReference type="InterPro" id="IPR017972">
    <property type="entry name" value="Cyt_P450_CS"/>
</dbReference>
<dbReference type="OrthoDB" id="2789670at2759"/>
<dbReference type="InterPro" id="IPR002401">
    <property type="entry name" value="Cyt_P450_E_grp-I"/>
</dbReference>
<keyword evidence="8 13" id="KW-0560">Oxidoreductase</keyword>
<sequence>MDSSIQTILTYTIIFCIIYIWIRWRRRKLMIFVDLGIPGPPPHILFGNILELNRKGPFRCHKEWIEKYGKIVGFFHGMKPILLVAEPDLLKKILIKDFNLFSDRPESIPLRVRSFVDSIIPATSIMDNLLISLKGEKWRNVRSILSPTFSANKLKMMIPAVNQVCDKALSVLEKECQRGETIDILDMLQRLTLDIICAQAFAMDTDSVNDPKDPLLTSARIIFDLSFSSKIIFFGRCFPELGFIAMIINFLRMFIRNNGNIPPLKITNVLDEIIKQRRKDPSCRKPDLLQLLIDSSIEDTVFEKKKMDEDGNPSETSTFSRKKQVLNDWEIKANALIVLLAGYETTSSSLAYAFHFLAKYPDLQQKIQEEIDSLIEKEGHFDYYKMSNFQLTERFLLETMRFYSPTMNFICRICTENVDYGHVKIPKGMEILVPDHYIHHSEEFWEQAEEFNIDRHLPGSTTKKHPISYLAFGEGPRRCIGVRLVNITAKIIIARILQKYTVELVENHEKVKSVLRAFTMVPENVYVKLKPRT</sequence>
<dbReference type="InterPro" id="IPR050705">
    <property type="entry name" value="Cytochrome_P450_3A"/>
</dbReference>
<comment type="similarity">
    <text evidence="4 13">Belongs to the cytochrome P450 family.</text>
</comment>
<evidence type="ECO:0000256" key="11">
    <source>
        <dbReference type="ARBA" id="ARBA00043906"/>
    </source>
</evidence>
<dbReference type="PANTHER" id="PTHR24302:SF15">
    <property type="entry name" value="FATTY-ACID PEROXYGENASE"/>
    <property type="match status" value="1"/>
</dbReference>
<keyword evidence="14" id="KW-0812">Transmembrane</keyword>
<evidence type="ECO:0000313" key="15">
    <source>
        <dbReference type="EMBL" id="GFY50946.1"/>
    </source>
</evidence>
<evidence type="ECO:0000256" key="1">
    <source>
        <dbReference type="ARBA" id="ARBA00001971"/>
    </source>
</evidence>